<gene>
    <name evidence="4" type="ORF">UFOVP1078_39</name>
    <name evidence="5" type="ORF">UFOVP1317_29</name>
    <name evidence="6" type="ORF">UFOVP1429_24</name>
    <name evidence="1" type="ORF">UFOVP289_50</name>
    <name evidence="2" type="ORF">UFOVP547_60</name>
    <name evidence="3" type="ORF">UFOVP900_9</name>
</gene>
<organism evidence="1">
    <name type="scientific">uncultured Caudovirales phage</name>
    <dbReference type="NCBI Taxonomy" id="2100421"/>
    <lineage>
        <taxon>Viruses</taxon>
        <taxon>Duplodnaviria</taxon>
        <taxon>Heunggongvirae</taxon>
        <taxon>Uroviricota</taxon>
        <taxon>Caudoviricetes</taxon>
        <taxon>Peduoviridae</taxon>
        <taxon>Maltschvirus</taxon>
        <taxon>Maltschvirus maltsch</taxon>
    </lineage>
</organism>
<dbReference type="EMBL" id="LR797044">
    <property type="protein sequence ID" value="CAB4183064.1"/>
    <property type="molecule type" value="Genomic_DNA"/>
</dbReference>
<name>A0A6J5LME2_9CAUD</name>
<dbReference type="EMBL" id="LR797373">
    <property type="protein sequence ID" value="CAB4210528.1"/>
    <property type="molecule type" value="Genomic_DNA"/>
</dbReference>
<accession>A0A6J5LME2</accession>
<evidence type="ECO:0000313" key="6">
    <source>
        <dbReference type="EMBL" id="CAB4210528.1"/>
    </source>
</evidence>
<evidence type="ECO:0000313" key="3">
    <source>
        <dbReference type="EMBL" id="CAB4169762.1"/>
    </source>
</evidence>
<dbReference type="EMBL" id="LR796533">
    <property type="protein sequence ID" value="CAB4150109.1"/>
    <property type="molecule type" value="Genomic_DNA"/>
</dbReference>
<sequence>MKYDNIETVKRLDFDHLDMLVSERIGALKLLAQGVQESAVNDEICRDLILPCVYTLTQFIESVKIEEKNR</sequence>
<evidence type="ECO:0000313" key="2">
    <source>
        <dbReference type="EMBL" id="CAB4150109.1"/>
    </source>
</evidence>
<dbReference type="EMBL" id="LR796302">
    <property type="protein sequence ID" value="CAB4135535.1"/>
    <property type="molecule type" value="Genomic_DNA"/>
</dbReference>
<dbReference type="EMBL" id="LR797261">
    <property type="protein sequence ID" value="CAB4197755.1"/>
    <property type="molecule type" value="Genomic_DNA"/>
</dbReference>
<protein>
    <submittedName>
        <fullName evidence="1">Uncharacterized protein</fullName>
    </submittedName>
</protein>
<evidence type="ECO:0000313" key="4">
    <source>
        <dbReference type="EMBL" id="CAB4183064.1"/>
    </source>
</evidence>
<proteinExistence type="predicted"/>
<dbReference type="EMBL" id="LR796855">
    <property type="protein sequence ID" value="CAB4169762.1"/>
    <property type="molecule type" value="Genomic_DNA"/>
</dbReference>
<evidence type="ECO:0000313" key="1">
    <source>
        <dbReference type="EMBL" id="CAB4135535.1"/>
    </source>
</evidence>
<evidence type="ECO:0000313" key="5">
    <source>
        <dbReference type="EMBL" id="CAB4197755.1"/>
    </source>
</evidence>
<reference evidence="1" key="1">
    <citation type="submission" date="2020-04" db="EMBL/GenBank/DDBJ databases">
        <authorList>
            <person name="Chiriac C."/>
            <person name="Salcher M."/>
            <person name="Ghai R."/>
            <person name="Kavagutti S V."/>
        </authorList>
    </citation>
    <scope>NUCLEOTIDE SEQUENCE</scope>
</reference>